<evidence type="ECO:0000313" key="2">
    <source>
        <dbReference type="EMBL" id="JAH93341.1"/>
    </source>
</evidence>
<reference evidence="2" key="1">
    <citation type="submission" date="2014-11" db="EMBL/GenBank/DDBJ databases">
        <authorList>
            <person name="Amaro Gonzalez C."/>
        </authorList>
    </citation>
    <scope>NUCLEOTIDE SEQUENCE</scope>
</reference>
<feature type="transmembrane region" description="Helical" evidence="1">
    <location>
        <begin position="12"/>
        <end position="37"/>
    </location>
</feature>
<evidence type="ECO:0000256" key="1">
    <source>
        <dbReference type="SAM" id="Phobius"/>
    </source>
</evidence>
<keyword evidence="1" id="KW-1133">Transmembrane helix</keyword>
<reference evidence="2" key="2">
    <citation type="journal article" date="2015" name="Fish Shellfish Immunol.">
        <title>Early steps in the European eel (Anguilla anguilla)-Vibrio vulnificus interaction in the gills: Role of the RtxA13 toxin.</title>
        <authorList>
            <person name="Callol A."/>
            <person name="Pajuelo D."/>
            <person name="Ebbesson L."/>
            <person name="Teles M."/>
            <person name="MacKenzie S."/>
            <person name="Amaro C."/>
        </authorList>
    </citation>
    <scope>NUCLEOTIDE SEQUENCE</scope>
</reference>
<keyword evidence="1" id="KW-0812">Transmembrane</keyword>
<name>A0A0E9WSV8_ANGAN</name>
<protein>
    <submittedName>
        <fullName evidence="2">Uncharacterized protein</fullName>
    </submittedName>
</protein>
<sequence>MWLQKGRKSRGSLGQLQVLFVLDTLTSLPLHFCFIIFRNAHQPTTFSVVPFSFLLYHCMQYSALYTLQLFPYEISLNGSICYFDYGDVLFNNCKCTWCETK</sequence>
<organism evidence="2">
    <name type="scientific">Anguilla anguilla</name>
    <name type="common">European freshwater eel</name>
    <name type="synonym">Muraena anguilla</name>
    <dbReference type="NCBI Taxonomy" id="7936"/>
    <lineage>
        <taxon>Eukaryota</taxon>
        <taxon>Metazoa</taxon>
        <taxon>Chordata</taxon>
        <taxon>Craniata</taxon>
        <taxon>Vertebrata</taxon>
        <taxon>Euteleostomi</taxon>
        <taxon>Actinopterygii</taxon>
        <taxon>Neopterygii</taxon>
        <taxon>Teleostei</taxon>
        <taxon>Anguilliformes</taxon>
        <taxon>Anguillidae</taxon>
        <taxon>Anguilla</taxon>
    </lineage>
</organism>
<proteinExistence type="predicted"/>
<keyword evidence="1" id="KW-0472">Membrane</keyword>
<accession>A0A0E9WSV8</accession>
<dbReference type="EMBL" id="GBXM01015236">
    <property type="protein sequence ID" value="JAH93341.1"/>
    <property type="molecule type" value="Transcribed_RNA"/>
</dbReference>
<dbReference type="AlphaFoldDB" id="A0A0E9WSV8"/>